<name>A0A7W7H1N3_9ACTN</name>
<organism evidence="3 4">
    <name type="scientific">Actinoplanes octamycinicus</name>
    <dbReference type="NCBI Taxonomy" id="135948"/>
    <lineage>
        <taxon>Bacteria</taxon>
        <taxon>Bacillati</taxon>
        <taxon>Actinomycetota</taxon>
        <taxon>Actinomycetes</taxon>
        <taxon>Micromonosporales</taxon>
        <taxon>Micromonosporaceae</taxon>
        <taxon>Actinoplanes</taxon>
    </lineage>
</organism>
<evidence type="ECO:0000256" key="2">
    <source>
        <dbReference type="SAM" id="Phobius"/>
    </source>
</evidence>
<protein>
    <submittedName>
        <fullName evidence="3">Uncharacterized protein involved in exopolysaccharide biosynthesis</fullName>
    </submittedName>
</protein>
<keyword evidence="2" id="KW-0812">Transmembrane</keyword>
<accession>A0A7W7H1N3</accession>
<evidence type="ECO:0000256" key="1">
    <source>
        <dbReference type="SAM" id="MobiDB-lite"/>
    </source>
</evidence>
<feature type="transmembrane region" description="Helical" evidence="2">
    <location>
        <begin position="28"/>
        <end position="51"/>
    </location>
</feature>
<keyword evidence="4" id="KW-1185">Reference proteome</keyword>
<gene>
    <name evidence="3" type="ORF">BJY16_005807</name>
</gene>
<sequence length="88" mass="8580">MTVTRGPDSNNDNSAARTHPAVPGVPRAVWIGFALITGLLVGVAAGVLSAAGGVAVPLAVLAGGGACGSAILLVLAIVRYATEGWQSS</sequence>
<keyword evidence="2" id="KW-1133">Transmembrane helix</keyword>
<dbReference type="Proteomes" id="UP000546162">
    <property type="component" value="Unassembled WGS sequence"/>
</dbReference>
<evidence type="ECO:0000313" key="3">
    <source>
        <dbReference type="EMBL" id="MBB4742348.1"/>
    </source>
</evidence>
<proteinExistence type="predicted"/>
<dbReference type="RefSeq" id="WP_185042726.1">
    <property type="nucleotide sequence ID" value="NZ_BAABFG010000005.1"/>
</dbReference>
<evidence type="ECO:0000313" key="4">
    <source>
        <dbReference type="Proteomes" id="UP000546162"/>
    </source>
</evidence>
<feature type="compositionally biased region" description="Polar residues" evidence="1">
    <location>
        <begin position="1"/>
        <end position="16"/>
    </location>
</feature>
<dbReference type="EMBL" id="JACHNB010000001">
    <property type="protein sequence ID" value="MBB4742348.1"/>
    <property type="molecule type" value="Genomic_DNA"/>
</dbReference>
<dbReference type="AlphaFoldDB" id="A0A7W7H1N3"/>
<reference evidence="3 4" key="1">
    <citation type="submission" date="2020-08" db="EMBL/GenBank/DDBJ databases">
        <title>Sequencing the genomes of 1000 actinobacteria strains.</title>
        <authorList>
            <person name="Klenk H.-P."/>
        </authorList>
    </citation>
    <scope>NUCLEOTIDE SEQUENCE [LARGE SCALE GENOMIC DNA]</scope>
    <source>
        <strain evidence="3 4">DSM 45809</strain>
    </source>
</reference>
<feature type="transmembrane region" description="Helical" evidence="2">
    <location>
        <begin position="58"/>
        <end position="81"/>
    </location>
</feature>
<feature type="region of interest" description="Disordered" evidence="1">
    <location>
        <begin position="1"/>
        <end position="21"/>
    </location>
</feature>
<comment type="caution">
    <text evidence="3">The sequence shown here is derived from an EMBL/GenBank/DDBJ whole genome shotgun (WGS) entry which is preliminary data.</text>
</comment>
<keyword evidence="2" id="KW-0472">Membrane</keyword>